<dbReference type="GO" id="GO:0007601">
    <property type="term" value="P:visual perception"/>
    <property type="evidence" value="ECO:0007669"/>
    <property type="project" value="InterPro"/>
</dbReference>
<dbReference type="InterPro" id="IPR027430">
    <property type="entry name" value="Retinal_BS"/>
</dbReference>
<evidence type="ECO:0000313" key="17">
    <source>
        <dbReference type="Proteomes" id="UP001046870"/>
    </source>
</evidence>
<evidence type="ECO:0000256" key="14">
    <source>
        <dbReference type="SAM" id="Phobius"/>
    </source>
</evidence>
<reference evidence="16" key="1">
    <citation type="submission" date="2021-01" db="EMBL/GenBank/DDBJ databases">
        <authorList>
            <person name="Zahm M."/>
            <person name="Roques C."/>
            <person name="Cabau C."/>
            <person name="Klopp C."/>
            <person name="Donnadieu C."/>
            <person name="Jouanno E."/>
            <person name="Lampietro C."/>
            <person name="Louis A."/>
            <person name="Herpin A."/>
            <person name="Echchiki A."/>
            <person name="Berthelot C."/>
            <person name="Parey E."/>
            <person name="Roest-Crollius H."/>
            <person name="Braasch I."/>
            <person name="Postlethwait J."/>
            <person name="Bobe J."/>
            <person name="Montfort J."/>
            <person name="Bouchez O."/>
            <person name="Begum T."/>
            <person name="Mejri S."/>
            <person name="Adams A."/>
            <person name="Chen W.-J."/>
            <person name="Guiguen Y."/>
        </authorList>
    </citation>
    <scope>NUCLEOTIDE SEQUENCE</scope>
    <source>
        <strain evidence="16">YG-15Mar2019-1</strain>
        <tissue evidence="16">Brain</tissue>
    </source>
</reference>
<evidence type="ECO:0000256" key="3">
    <source>
        <dbReference type="ARBA" id="ARBA00022606"/>
    </source>
</evidence>
<keyword evidence="4 14" id="KW-0812">Transmembrane</keyword>
<evidence type="ECO:0000256" key="2">
    <source>
        <dbReference type="ARBA" id="ARBA00022543"/>
    </source>
</evidence>
<dbReference type="GO" id="GO:0016020">
    <property type="term" value="C:membrane"/>
    <property type="evidence" value="ECO:0007669"/>
    <property type="project" value="UniProtKB-SubCell"/>
</dbReference>
<organism evidence="16 17">
    <name type="scientific">Megalops atlanticus</name>
    <name type="common">Tarpon</name>
    <name type="synonym">Clupea gigantea</name>
    <dbReference type="NCBI Taxonomy" id="7932"/>
    <lineage>
        <taxon>Eukaryota</taxon>
        <taxon>Metazoa</taxon>
        <taxon>Chordata</taxon>
        <taxon>Craniata</taxon>
        <taxon>Vertebrata</taxon>
        <taxon>Euteleostomi</taxon>
        <taxon>Actinopterygii</taxon>
        <taxon>Neopterygii</taxon>
        <taxon>Teleostei</taxon>
        <taxon>Elopiformes</taxon>
        <taxon>Megalopidae</taxon>
        <taxon>Megalops</taxon>
    </lineage>
</organism>
<keyword evidence="12" id="KW-0325">Glycoprotein</keyword>
<evidence type="ECO:0000256" key="5">
    <source>
        <dbReference type="ARBA" id="ARBA00022925"/>
    </source>
</evidence>
<keyword evidence="3" id="KW-0716">Sensory transduction</keyword>
<evidence type="ECO:0000256" key="10">
    <source>
        <dbReference type="ARBA" id="ARBA00023157"/>
    </source>
</evidence>
<feature type="transmembrane region" description="Helical" evidence="14">
    <location>
        <begin position="298"/>
        <end position="321"/>
    </location>
</feature>
<feature type="transmembrane region" description="Helical" evidence="14">
    <location>
        <begin position="258"/>
        <end position="278"/>
    </location>
</feature>
<evidence type="ECO:0000256" key="13">
    <source>
        <dbReference type="ARBA" id="ARBA00023224"/>
    </source>
</evidence>
<dbReference type="CDD" id="cd15074">
    <property type="entry name" value="7tmA_Opsin5_neuropsin"/>
    <property type="match status" value="1"/>
</dbReference>
<protein>
    <recommendedName>
        <fullName evidence="15">G-protein coupled receptors family 1 profile domain-containing protein</fullName>
    </recommendedName>
</protein>
<keyword evidence="9 14" id="KW-0472">Membrane</keyword>
<feature type="transmembrane region" description="Helical" evidence="14">
    <location>
        <begin position="83"/>
        <end position="107"/>
    </location>
</feature>
<dbReference type="OrthoDB" id="2101615at2759"/>
<evidence type="ECO:0000256" key="6">
    <source>
        <dbReference type="ARBA" id="ARBA00022989"/>
    </source>
</evidence>
<dbReference type="GO" id="GO:0009881">
    <property type="term" value="F:photoreceptor activity"/>
    <property type="evidence" value="ECO:0007669"/>
    <property type="project" value="UniProtKB-KW"/>
</dbReference>
<comment type="caution">
    <text evidence="16">The sequence shown here is derived from an EMBL/GenBank/DDBJ whole genome shotgun (WGS) entry which is preliminary data.</text>
</comment>
<dbReference type="PROSITE" id="PS50262">
    <property type="entry name" value="G_PROTEIN_RECEP_F1_2"/>
    <property type="match status" value="1"/>
</dbReference>
<keyword evidence="17" id="KW-1185">Reference proteome</keyword>
<evidence type="ECO:0000259" key="15">
    <source>
        <dbReference type="PROSITE" id="PS50262"/>
    </source>
</evidence>
<comment type="subcellular location">
    <subcellularLocation>
        <location evidence="1">Membrane</location>
        <topology evidence="1">Multi-pass membrane protein</topology>
    </subcellularLocation>
</comment>
<gene>
    <name evidence="16" type="ORF">MATL_G00108690</name>
</gene>
<dbReference type="Gene3D" id="1.20.1070.10">
    <property type="entry name" value="Rhodopsin 7-helix transmembrane proteins"/>
    <property type="match status" value="1"/>
</dbReference>
<dbReference type="InterPro" id="IPR002962">
    <property type="entry name" value="Peropsin"/>
</dbReference>
<dbReference type="InterPro" id="IPR017452">
    <property type="entry name" value="GPCR_Rhodpsn_7TM"/>
</dbReference>
<dbReference type="Proteomes" id="UP001046870">
    <property type="component" value="Chromosome 8"/>
</dbReference>
<evidence type="ECO:0000256" key="9">
    <source>
        <dbReference type="ARBA" id="ARBA00023136"/>
    </source>
</evidence>
<dbReference type="PROSITE" id="PS00238">
    <property type="entry name" value="OPSIN"/>
    <property type="match status" value="1"/>
</dbReference>
<evidence type="ECO:0000256" key="1">
    <source>
        <dbReference type="ARBA" id="ARBA00004141"/>
    </source>
</evidence>
<evidence type="ECO:0000256" key="12">
    <source>
        <dbReference type="ARBA" id="ARBA00023180"/>
    </source>
</evidence>
<dbReference type="InterPro" id="IPR050125">
    <property type="entry name" value="GPCR_opsins"/>
</dbReference>
<evidence type="ECO:0000256" key="7">
    <source>
        <dbReference type="ARBA" id="ARBA00022991"/>
    </source>
</evidence>
<evidence type="ECO:0000256" key="8">
    <source>
        <dbReference type="ARBA" id="ARBA00023040"/>
    </source>
</evidence>
<keyword evidence="8" id="KW-0297">G-protein coupled receptor</keyword>
<dbReference type="AlphaFoldDB" id="A0A9D3PZG2"/>
<dbReference type="FunFam" id="1.20.1070.10:FF:000219">
    <property type="entry name" value="Opsin 5-like 2"/>
    <property type="match status" value="1"/>
</dbReference>
<dbReference type="EMBL" id="JAFDVH010000008">
    <property type="protein sequence ID" value="KAG7472431.1"/>
    <property type="molecule type" value="Genomic_DNA"/>
</dbReference>
<dbReference type="SUPFAM" id="SSF81321">
    <property type="entry name" value="Family A G protein-coupled receptor-like"/>
    <property type="match status" value="1"/>
</dbReference>
<proteinExistence type="predicted"/>
<dbReference type="GO" id="GO:0007602">
    <property type="term" value="P:phototransduction"/>
    <property type="evidence" value="ECO:0007669"/>
    <property type="project" value="UniProtKB-KW"/>
</dbReference>
<feature type="transmembrane region" description="Helical" evidence="14">
    <location>
        <begin position="119"/>
        <end position="149"/>
    </location>
</feature>
<keyword evidence="5" id="KW-0681">Retinal protein</keyword>
<keyword evidence="7" id="KW-0157">Chromophore</keyword>
<keyword evidence="6 14" id="KW-1133">Transmembrane helix</keyword>
<keyword evidence="11" id="KW-0675">Receptor</keyword>
<evidence type="ECO:0000256" key="11">
    <source>
        <dbReference type="ARBA" id="ARBA00023170"/>
    </source>
</evidence>
<evidence type="ECO:0000313" key="16">
    <source>
        <dbReference type="EMBL" id="KAG7472431.1"/>
    </source>
</evidence>
<dbReference type="PRINTS" id="PR01244">
    <property type="entry name" value="PEROPSIN"/>
</dbReference>
<dbReference type="PANTHER" id="PTHR24240">
    <property type="entry name" value="OPSIN"/>
    <property type="match status" value="1"/>
</dbReference>
<feature type="transmembrane region" description="Helical" evidence="14">
    <location>
        <begin position="51"/>
        <end position="71"/>
    </location>
</feature>
<feature type="transmembrane region" description="Helical" evidence="14">
    <location>
        <begin position="208"/>
        <end position="238"/>
    </location>
</feature>
<dbReference type="PRINTS" id="PR00237">
    <property type="entry name" value="GPCRRHODOPSN"/>
</dbReference>
<dbReference type="Pfam" id="PF00001">
    <property type="entry name" value="7tm_1"/>
    <property type="match status" value="1"/>
</dbReference>
<keyword evidence="10" id="KW-1015">Disulfide bond</keyword>
<dbReference type="InterPro" id="IPR000276">
    <property type="entry name" value="GPCR_Rhodpsn"/>
</dbReference>
<sequence length="427" mass="46768">MFRGFEATESQRPQDPAPEAVNLNLMMGNASDTAIFISNISKENDFLMGSIYAIFGVLSLLGNSILLFVAYRKKSTLKPAEFFVVNLSISDLGMTITLFPLAIPSAFAHKWLFDELTCLYYAFCGVLFGLSSLTNLTVLSSVCCLKVCYPHYGNKFSSAHACLLVVGVWCYASIFAVGPLAQWGHYGPEPYGTACCINWEAPNHELSAMTYIVCLFLFCYVVPCSIIFVSYIFILLTVRGSRQAVQQHVSPQNKTANAHTLIVKLSVAVCIGFLMAWSPYAVVAMWAAFGDYETVPPMAFALAAIFAKSSTLYNPMVYLVFKPNFRKSLCRDAAQCRRRLCACLCGCEARPAPKSSCTPSQRSNKEVSNSTRLSNGLPECHGTCRHCPETGAGCPATPQRTARIMTGSTHSEVAVSQLSNELQSDFL</sequence>
<keyword evidence="2" id="KW-0600">Photoreceptor protein</keyword>
<keyword evidence="13" id="KW-0807">Transducer</keyword>
<dbReference type="GO" id="GO:0004930">
    <property type="term" value="F:G protein-coupled receptor activity"/>
    <property type="evidence" value="ECO:0007669"/>
    <property type="project" value="UniProtKB-KW"/>
</dbReference>
<evidence type="ECO:0000256" key="4">
    <source>
        <dbReference type="ARBA" id="ARBA00022692"/>
    </source>
</evidence>
<feature type="domain" description="G-protein coupled receptors family 1 profile" evidence="15">
    <location>
        <begin position="62"/>
        <end position="318"/>
    </location>
</feature>
<feature type="transmembrane region" description="Helical" evidence="14">
    <location>
        <begin position="161"/>
        <end position="181"/>
    </location>
</feature>
<name>A0A9D3PZG2_MEGAT</name>
<accession>A0A9D3PZG2</accession>